<dbReference type="InterPro" id="IPR029058">
    <property type="entry name" value="AB_hydrolase_fold"/>
</dbReference>
<dbReference type="EMBL" id="JBHSGG010000030">
    <property type="protein sequence ID" value="MFC4728693.1"/>
    <property type="molecule type" value="Genomic_DNA"/>
</dbReference>
<dbReference type="Gene3D" id="3.40.50.1820">
    <property type="entry name" value="alpha/beta hydrolase"/>
    <property type="match status" value="1"/>
</dbReference>
<name>A0ABV9NNH3_9GAMM</name>
<comment type="similarity">
    <text evidence="1">Belongs to the AB hydrolase superfamily.</text>
</comment>
<dbReference type="PRINTS" id="PR00111">
    <property type="entry name" value="ABHYDROLASE"/>
</dbReference>
<dbReference type="Pfam" id="PF00561">
    <property type="entry name" value="Abhydrolase_1"/>
    <property type="match status" value="1"/>
</dbReference>
<evidence type="ECO:0000256" key="2">
    <source>
        <dbReference type="ARBA" id="ARBA00022801"/>
    </source>
</evidence>
<keyword evidence="2 4" id="KW-0378">Hydrolase</keyword>
<evidence type="ECO:0000259" key="3">
    <source>
        <dbReference type="Pfam" id="PF00561"/>
    </source>
</evidence>
<dbReference type="InterPro" id="IPR050266">
    <property type="entry name" value="AB_hydrolase_sf"/>
</dbReference>
<organism evidence="4 5">
    <name type="scientific">Coralloluteibacterium thermophilum</name>
    <dbReference type="NCBI Taxonomy" id="2707049"/>
    <lineage>
        <taxon>Bacteria</taxon>
        <taxon>Pseudomonadati</taxon>
        <taxon>Pseudomonadota</taxon>
        <taxon>Gammaproteobacteria</taxon>
        <taxon>Lysobacterales</taxon>
        <taxon>Lysobacteraceae</taxon>
        <taxon>Coralloluteibacterium</taxon>
    </lineage>
</organism>
<dbReference type="GO" id="GO:0016787">
    <property type="term" value="F:hydrolase activity"/>
    <property type="evidence" value="ECO:0007669"/>
    <property type="project" value="UniProtKB-KW"/>
</dbReference>
<feature type="domain" description="AB hydrolase-1" evidence="3">
    <location>
        <begin position="24"/>
        <end position="169"/>
    </location>
</feature>
<gene>
    <name evidence="4" type="ORF">ACFO3Q_10980</name>
</gene>
<keyword evidence="5" id="KW-1185">Reference proteome</keyword>
<proteinExistence type="inferred from homology"/>
<dbReference type="RefSeq" id="WP_377004731.1">
    <property type="nucleotide sequence ID" value="NZ_JBHSGG010000030.1"/>
</dbReference>
<evidence type="ECO:0000313" key="5">
    <source>
        <dbReference type="Proteomes" id="UP001595892"/>
    </source>
</evidence>
<dbReference type="PANTHER" id="PTHR43798">
    <property type="entry name" value="MONOACYLGLYCEROL LIPASE"/>
    <property type="match status" value="1"/>
</dbReference>
<evidence type="ECO:0000313" key="4">
    <source>
        <dbReference type="EMBL" id="MFC4728693.1"/>
    </source>
</evidence>
<reference evidence="5" key="1">
    <citation type="journal article" date="2019" name="Int. J. Syst. Evol. Microbiol.">
        <title>The Global Catalogue of Microorganisms (GCM) 10K type strain sequencing project: providing services to taxonomists for standard genome sequencing and annotation.</title>
        <authorList>
            <consortium name="The Broad Institute Genomics Platform"/>
            <consortium name="The Broad Institute Genome Sequencing Center for Infectious Disease"/>
            <person name="Wu L."/>
            <person name="Ma J."/>
        </authorList>
    </citation>
    <scope>NUCLEOTIDE SEQUENCE [LARGE SCALE GENOMIC DNA]</scope>
    <source>
        <strain evidence="5">CGMCC 1.13574</strain>
    </source>
</reference>
<dbReference type="SUPFAM" id="SSF53474">
    <property type="entry name" value="alpha/beta-Hydrolases"/>
    <property type="match status" value="1"/>
</dbReference>
<accession>A0ABV9NNH3</accession>
<dbReference type="Proteomes" id="UP001595892">
    <property type="component" value="Unassembled WGS sequence"/>
</dbReference>
<sequence length="283" mass="29833">MRDVVLDTPRGRIAALRQGAPGMPRVLALHGWLDNAASFLPLAAHLPGVELVAIDLAGHGRSFHRAAAADYTFVEYLLDVAAVLDALDWHAPVALLGHSLGGAVAVMAAVAMPERIAALALVESAGPLSGRPEEAPERLRDAFVRRRARPRPLRVFADLDVACRARIQANGLSETAARLLVERGTRAVDGGFVWASDPRLTWPSPLRMEEAAVRALLGAIACPVRVVAATETLPALAQAVRDARLACLRDGACTVLPGHHHLHMETPAAVAAALADVLGAARA</sequence>
<evidence type="ECO:0000256" key="1">
    <source>
        <dbReference type="ARBA" id="ARBA00008645"/>
    </source>
</evidence>
<dbReference type="InterPro" id="IPR000073">
    <property type="entry name" value="AB_hydrolase_1"/>
</dbReference>
<protein>
    <submittedName>
        <fullName evidence="4">Alpha/beta fold hydrolase</fullName>
    </submittedName>
</protein>
<comment type="caution">
    <text evidence="4">The sequence shown here is derived from an EMBL/GenBank/DDBJ whole genome shotgun (WGS) entry which is preliminary data.</text>
</comment>
<dbReference type="PANTHER" id="PTHR43798:SF14">
    <property type="entry name" value="SERINE HYDROLASE-LIKE PROTEIN DDB_G0286239"/>
    <property type="match status" value="1"/>
</dbReference>